<protein>
    <submittedName>
        <fullName evidence="8">MFS general substrate transporter</fullName>
    </submittedName>
</protein>
<feature type="transmembrane region" description="Helical" evidence="7">
    <location>
        <begin position="147"/>
        <end position="165"/>
    </location>
</feature>
<keyword evidence="5 7" id="KW-0472">Membrane</keyword>
<dbReference type="GO" id="GO:0022857">
    <property type="term" value="F:transmembrane transporter activity"/>
    <property type="evidence" value="ECO:0007669"/>
    <property type="project" value="InterPro"/>
</dbReference>
<dbReference type="Proteomes" id="UP000799772">
    <property type="component" value="Unassembled WGS sequence"/>
</dbReference>
<dbReference type="OrthoDB" id="4161376at2759"/>
<dbReference type="GO" id="GO:0005886">
    <property type="term" value="C:plasma membrane"/>
    <property type="evidence" value="ECO:0007669"/>
    <property type="project" value="TreeGrafter"/>
</dbReference>
<dbReference type="AlphaFoldDB" id="A0A9P4IMT8"/>
<comment type="caution">
    <text evidence="8">The sequence shown here is derived from an EMBL/GenBank/DDBJ whole genome shotgun (WGS) entry which is preliminary data.</text>
</comment>
<feature type="region of interest" description="Disordered" evidence="6">
    <location>
        <begin position="1"/>
        <end position="20"/>
    </location>
</feature>
<keyword evidence="9" id="KW-1185">Reference proteome</keyword>
<feature type="transmembrane region" description="Helical" evidence="7">
    <location>
        <begin position="317"/>
        <end position="334"/>
    </location>
</feature>
<evidence type="ECO:0000256" key="2">
    <source>
        <dbReference type="ARBA" id="ARBA00022448"/>
    </source>
</evidence>
<keyword evidence="2" id="KW-0813">Transport</keyword>
<evidence type="ECO:0000256" key="6">
    <source>
        <dbReference type="SAM" id="MobiDB-lite"/>
    </source>
</evidence>
<feature type="transmembrane region" description="Helical" evidence="7">
    <location>
        <begin position="250"/>
        <end position="274"/>
    </location>
</feature>
<evidence type="ECO:0000313" key="8">
    <source>
        <dbReference type="EMBL" id="KAF2102319.1"/>
    </source>
</evidence>
<name>A0A9P4IMT8_9PEZI</name>
<dbReference type="SUPFAM" id="SSF103473">
    <property type="entry name" value="MFS general substrate transporter"/>
    <property type="match status" value="1"/>
</dbReference>
<dbReference type="PANTHER" id="PTHR23501:SF109">
    <property type="entry name" value="MAJOR FACILITATOR SUPERFAMILY (MFS) PROFILE DOMAIN-CONTAINING PROTEIN-RELATED"/>
    <property type="match status" value="1"/>
</dbReference>
<dbReference type="PANTHER" id="PTHR23501">
    <property type="entry name" value="MAJOR FACILITATOR SUPERFAMILY"/>
    <property type="match status" value="1"/>
</dbReference>
<feature type="transmembrane region" description="Helical" evidence="7">
    <location>
        <begin position="212"/>
        <end position="229"/>
    </location>
</feature>
<evidence type="ECO:0000256" key="7">
    <source>
        <dbReference type="SAM" id="Phobius"/>
    </source>
</evidence>
<gene>
    <name evidence="8" type="ORF">NA57DRAFT_34471</name>
</gene>
<feature type="transmembrane region" description="Helical" evidence="7">
    <location>
        <begin position="86"/>
        <end position="104"/>
    </location>
</feature>
<feature type="transmembrane region" description="Helical" evidence="7">
    <location>
        <begin position="177"/>
        <end position="200"/>
    </location>
</feature>
<organism evidence="8 9">
    <name type="scientific">Rhizodiscina lignyota</name>
    <dbReference type="NCBI Taxonomy" id="1504668"/>
    <lineage>
        <taxon>Eukaryota</taxon>
        <taxon>Fungi</taxon>
        <taxon>Dikarya</taxon>
        <taxon>Ascomycota</taxon>
        <taxon>Pezizomycotina</taxon>
        <taxon>Dothideomycetes</taxon>
        <taxon>Pleosporomycetidae</taxon>
        <taxon>Aulographales</taxon>
        <taxon>Rhizodiscinaceae</taxon>
        <taxon>Rhizodiscina</taxon>
    </lineage>
</organism>
<feature type="transmembrane region" description="Helical" evidence="7">
    <location>
        <begin position="286"/>
        <end position="305"/>
    </location>
</feature>
<feature type="transmembrane region" description="Helical" evidence="7">
    <location>
        <begin position="46"/>
        <end position="74"/>
    </location>
</feature>
<dbReference type="EMBL" id="ML978123">
    <property type="protein sequence ID" value="KAF2102319.1"/>
    <property type="molecule type" value="Genomic_DNA"/>
</dbReference>
<comment type="subcellular location">
    <subcellularLocation>
        <location evidence="1">Membrane</location>
        <topology evidence="1">Multi-pass membrane protein</topology>
    </subcellularLocation>
</comment>
<feature type="transmembrane region" description="Helical" evidence="7">
    <location>
        <begin position="340"/>
        <end position="359"/>
    </location>
</feature>
<dbReference type="Pfam" id="PF06609">
    <property type="entry name" value="TRI12"/>
    <property type="match status" value="2"/>
</dbReference>
<proteinExistence type="predicted"/>
<evidence type="ECO:0000256" key="1">
    <source>
        <dbReference type="ARBA" id="ARBA00004141"/>
    </source>
</evidence>
<evidence type="ECO:0000256" key="3">
    <source>
        <dbReference type="ARBA" id="ARBA00022692"/>
    </source>
</evidence>
<evidence type="ECO:0000256" key="5">
    <source>
        <dbReference type="ARBA" id="ARBA00023136"/>
    </source>
</evidence>
<dbReference type="InterPro" id="IPR036259">
    <property type="entry name" value="MFS_trans_sf"/>
</dbReference>
<accession>A0A9P4IMT8</accession>
<evidence type="ECO:0000313" key="9">
    <source>
        <dbReference type="Proteomes" id="UP000799772"/>
    </source>
</evidence>
<sequence>MSVDKTAHVEHTDDGLTRHDLDTEDVRGRDFTVEASNLPPGYFRSLTFLGSMFAIGASFAAGVGGFSFAAPILAQINADIGPDANLTWVALSYLLTTSIGMIFVGRVTDIFGRRWFFITGNSIGLLGSIVCATAPNIPALIAGETLIGVGASVQLSYAFAVGEIVPTKWRFLAQAFVYSFQIGTLMVTLGLMLFLMGISWGGVLHPWKSGHVIGTIVSGAILLIGFFFYEAYMPLKEPLMPVRLWRNKGWSVIIILWSLGAAVYYALAILWPSMAAVLYAGTHGTSWIGVFSSISSCGILFGEFCGCPWKRWTHWQIRAVFTIGSIFLACMATCDPDTPVRAAIFVFLAALFIGWNEILCSTVSTICIDDQREIGTATGVGGSSRSFISTICSTVYTVILSNRLAQTIPAQVPPALVAAGLPTSSVADFLTAIAAGTPAAWSAVKGLTPQIQAIGVRAYQQANSDAYKTVFLSTIAFSGIGVILSIFCPNVDHLLSSDVAVTLRERGTERVVGEGKEGAVEEEKAV</sequence>
<feature type="transmembrane region" description="Helical" evidence="7">
    <location>
        <begin position="116"/>
        <end position="141"/>
    </location>
</feature>
<keyword evidence="4 7" id="KW-1133">Transmembrane helix</keyword>
<evidence type="ECO:0000256" key="4">
    <source>
        <dbReference type="ARBA" id="ARBA00022989"/>
    </source>
</evidence>
<dbReference type="InterPro" id="IPR010573">
    <property type="entry name" value="MFS_Str1/Tri12-like"/>
</dbReference>
<keyword evidence="3 7" id="KW-0812">Transmembrane</keyword>
<dbReference type="Gene3D" id="1.20.1250.20">
    <property type="entry name" value="MFS general substrate transporter like domains"/>
    <property type="match status" value="1"/>
</dbReference>
<reference evidence="8" key="1">
    <citation type="journal article" date="2020" name="Stud. Mycol.">
        <title>101 Dothideomycetes genomes: a test case for predicting lifestyles and emergence of pathogens.</title>
        <authorList>
            <person name="Haridas S."/>
            <person name="Albert R."/>
            <person name="Binder M."/>
            <person name="Bloem J."/>
            <person name="Labutti K."/>
            <person name="Salamov A."/>
            <person name="Andreopoulos B."/>
            <person name="Baker S."/>
            <person name="Barry K."/>
            <person name="Bills G."/>
            <person name="Bluhm B."/>
            <person name="Cannon C."/>
            <person name="Castanera R."/>
            <person name="Culley D."/>
            <person name="Daum C."/>
            <person name="Ezra D."/>
            <person name="Gonzalez J."/>
            <person name="Henrissat B."/>
            <person name="Kuo A."/>
            <person name="Liang C."/>
            <person name="Lipzen A."/>
            <person name="Lutzoni F."/>
            <person name="Magnuson J."/>
            <person name="Mondo S."/>
            <person name="Nolan M."/>
            <person name="Ohm R."/>
            <person name="Pangilinan J."/>
            <person name="Park H.-J."/>
            <person name="Ramirez L."/>
            <person name="Alfaro M."/>
            <person name="Sun H."/>
            <person name="Tritt A."/>
            <person name="Yoshinaga Y."/>
            <person name="Zwiers L.-H."/>
            <person name="Turgeon B."/>
            <person name="Goodwin S."/>
            <person name="Spatafora J."/>
            <person name="Crous P."/>
            <person name="Grigoriev I."/>
        </authorList>
    </citation>
    <scope>NUCLEOTIDE SEQUENCE</scope>
    <source>
        <strain evidence="8">CBS 133067</strain>
    </source>
</reference>
<feature type="transmembrane region" description="Helical" evidence="7">
    <location>
        <begin position="466"/>
        <end position="487"/>
    </location>
</feature>